<proteinExistence type="predicted"/>
<feature type="transmembrane region" description="Helical" evidence="1">
    <location>
        <begin position="105"/>
        <end position="124"/>
    </location>
</feature>
<keyword evidence="3" id="KW-1185">Reference proteome</keyword>
<feature type="transmembrane region" description="Helical" evidence="1">
    <location>
        <begin position="243"/>
        <end position="268"/>
    </location>
</feature>
<evidence type="ECO:0000313" key="3">
    <source>
        <dbReference type="Proteomes" id="UP001296104"/>
    </source>
</evidence>
<gene>
    <name evidence="2" type="ORF">LECACI_7A001792</name>
</gene>
<keyword evidence="1" id="KW-0472">Membrane</keyword>
<dbReference type="PROSITE" id="PS51257">
    <property type="entry name" value="PROKAR_LIPOPROTEIN"/>
    <property type="match status" value="1"/>
</dbReference>
<sequence>MKPPTIYFSRLSDFLTGTTTPTPWWSHISSLLSACSTIYNDPVFRTRYKNLNAALTCCLYLSLAYCIFDISRLLHRAWRDAPARSADRKTVKVFWRKERILRSQYRALALLLFAFSILWLVNVMRYQHRALKLSAYRAMETFQEAERLAGKESGVRDYLPDEVSVKKKLYAYVYGKIPDAIVDFVPWLPKDWSWNAGPWDYFRLLVDDERRNWWTRQWFMGYLSWALFLSIECDNRDISGHAICFLFLGYCLSLSALQAVSYALFLLWPRTDPREIWAPSVSSTIWTTGVHVVMLIGVSWQVHNISARSSWWSIGMFNCMQLLLILVPFWHVRNWHGTWYSSYSVAKKQLSKTWFAMSVLSTLLYAYSSYFAFLEANPRGWLGEHNRWWGQLSWFIPWRIEPSPSQQVGRGAMVVTGLLGDHPWINALGWDVLASVIGLLIWSAYGSVNVRAMLQCSFCPWLDDFEEAGEGVLSKISHEVEGAVEATQRHTENLKRATHRSMRRVSEVASEVGEEVKELAEHARRSYLDEGDGGPRRYVRFYRRGS</sequence>
<evidence type="ECO:0000313" key="2">
    <source>
        <dbReference type="EMBL" id="CAK3859284.1"/>
    </source>
</evidence>
<keyword evidence="1" id="KW-0812">Transmembrane</keyword>
<protein>
    <submittedName>
        <fullName evidence="2">Uncharacterized protein</fullName>
    </submittedName>
</protein>
<dbReference type="AlphaFoldDB" id="A0AAI9E899"/>
<feature type="transmembrane region" description="Helical" evidence="1">
    <location>
        <begin position="311"/>
        <end position="332"/>
    </location>
</feature>
<keyword evidence="1" id="KW-1133">Transmembrane helix</keyword>
<dbReference type="Proteomes" id="UP001296104">
    <property type="component" value="Unassembled WGS sequence"/>
</dbReference>
<comment type="caution">
    <text evidence="2">The sequence shown here is derived from an EMBL/GenBank/DDBJ whole genome shotgun (WGS) entry which is preliminary data.</text>
</comment>
<feature type="transmembrane region" description="Helical" evidence="1">
    <location>
        <begin position="51"/>
        <end position="70"/>
    </location>
</feature>
<organism evidence="2 3">
    <name type="scientific">Lecanosticta acicola</name>
    <dbReference type="NCBI Taxonomy" id="111012"/>
    <lineage>
        <taxon>Eukaryota</taxon>
        <taxon>Fungi</taxon>
        <taxon>Dikarya</taxon>
        <taxon>Ascomycota</taxon>
        <taxon>Pezizomycotina</taxon>
        <taxon>Dothideomycetes</taxon>
        <taxon>Dothideomycetidae</taxon>
        <taxon>Mycosphaerellales</taxon>
        <taxon>Mycosphaerellaceae</taxon>
        <taxon>Lecanosticta</taxon>
    </lineage>
</organism>
<name>A0AAI9E899_9PEZI</name>
<accession>A0AAI9E899</accession>
<feature type="transmembrane region" description="Helical" evidence="1">
    <location>
        <begin position="353"/>
        <end position="373"/>
    </location>
</feature>
<reference evidence="2" key="1">
    <citation type="submission" date="2023-11" db="EMBL/GenBank/DDBJ databases">
        <authorList>
            <person name="Alioto T."/>
            <person name="Alioto T."/>
            <person name="Gomez Garrido J."/>
        </authorList>
    </citation>
    <scope>NUCLEOTIDE SEQUENCE</scope>
</reference>
<dbReference type="EMBL" id="CAVMBE010000007">
    <property type="protein sequence ID" value="CAK3859284.1"/>
    <property type="molecule type" value="Genomic_DNA"/>
</dbReference>
<evidence type="ECO:0000256" key="1">
    <source>
        <dbReference type="SAM" id="Phobius"/>
    </source>
</evidence>